<accession>A0A517L7P4</accession>
<dbReference type="Pfam" id="PF00903">
    <property type="entry name" value="Glyoxalase"/>
    <property type="match status" value="1"/>
</dbReference>
<reference evidence="3 4" key="1">
    <citation type="submission" date="2019-07" db="EMBL/GenBank/DDBJ databases">
        <title>Finished genome of Venturia effusa.</title>
        <authorList>
            <person name="Young C.A."/>
            <person name="Cox M.P."/>
            <person name="Ganley A.R.D."/>
            <person name="David W.J."/>
        </authorList>
    </citation>
    <scope>NUCLEOTIDE SEQUENCE [LARGE SCALE GENOMIC DNA]</scope>
    <source>
        <strain evidence="4">albino</strain>
    </source>
</reference>
<evidence type="ECO:0000313" key="3">
    <source>
        <dbReference type="EMBL" id="QDS71645.1"/>
    </source>
</evidence>
<dbReference type="OrthoDB" id="5371818at2759"/>
<protein>
    <recommendedName>
        <fullName evidence="2">VOC domain-containing protein</fullName>
    </recommendedName>
</protein>
<comment type="similarity">
    <text evidence="1">Belongs to the glyoxalase I family.</text>
</comment>
<evidence type="ECO:0000259" key="2">
    <source>
        <dbReference type="PROSITE" id="PS51819"/>
    </source>
</evidence>
<sequence length="133" mass="14728">MPSPVTVRALDHVVLTATSIQATVKFYTENLGMEHEVFRSPKDAGVERHSLKFGDQKINLHLAGHEFEPKAKTALPGTADLCFITDHPVDDVLKNFQAKGLHVLEGGKVVERTGARGQLRSVYIRDPDENLIE</sequence>
<dbReference type="PROSITE" id="PS51819">
    <property type="entry name" value="VOC"/>
    <property type="match status" value="1"/>
</dbReference>
<evidence type="ECO:0000256" key="1">
    <source>
        <dbReference type="ARBA" id="ARBA00010363"/>
    </source>
</evidence>
<dbReference type="InterPro" id="IPR037523">
    <property type="entry name" value="VOC_core"/>
</dbReference>
<dbReference type="AlphaFoldDB" id="A0A517L7P4"/>
<dbReference type="InterPro" id="IPR004360">
    <property type="entry name" value="Glyas_Fos-R_dOase_dom"/>
</dbReference>
<dbReference type="CDD" id="cd07253">
    <property type="entry name" value="GLOD5"/>
    <property type="match status" value="1"/>
</dbReference>
<dbReference type="Gene3D" id="3.10.180.10">
    <property type="entry name" value="2,3-Dihydroxybiphenyl 1,2-Dioxygenase, domain 1"/>
    <property type="match status" value="1"/>
</dbReference>
<keyword evidence="4" id="KW-1185">Reference proteome</keyword>
<dbReference type="PANTHER" id="PTHR21366:SF14">
    <property type="entry name" value="GLYOXALASE DOMAIN-CONTAINING PROTEIN 5"/>
    <property type="match status" value="1"/>
</dbReference>
<feature type="domain" description="VOC" evidence="2">
    <location>
        <begin position="9"/>
        <end position="133"/>
    </location>
</feature>
<name>A0A517L7P4_9PEZI</name>
<dbReference type="PANTHER" id="PTHR21366">
    <property type="entry name" value="GLYOXALASE FAMILY PROTEIN"/>
    <property type="match status" value="1"/>
</dbReference>
<dbReference type="EMBL" id="CP042190">
    <property type="protein sequence ID" value="QDS71645.1"/>
    <property type="molecule type" value="Genomic_DNA"/>
</dbReference>
<dbReference type="STRING" id="50376.A0A517L7P4"/>
<dbReference type="SUPFAM" id="SSF54593">
    <property type="entry name" value="Glyoxalase/Bleomycin resistance protein/Dihydroxybiphenyl dioxygenase"/>
    <property type="match status" value="1"/>
</dbReference>
<proteinExistence type="inferred from homology"/>
<dbReference type="InterPro" id="IPR029068">
    <property type="entry name" value="Glyas_Bleomycin-R_OHBP_Dase"/>
</dbReference>
<dbReference type="Proteomes" id="UP000316270">
    <property type="component" value="Chromosome 6"/>
</dbReference>
<dbReference type="InterPro" id="IPR050383">
    <property type="entry name" value="GlyoxalaseI/FosfomycinResist"/>
</dbReference>
<organism evidence="3 4">
    <name type="scientific">Venturia effusa</name>
    <dbReference type="NCBI Taxonomy" id="50376"/>
    <lineage>
        <taxon>Eukaryota</taxon>
        <taxon>Fungi</taxon>
        <taxon>Dikarya</taxon>
        <taxon>Ascomycota</taxon>
        <taxon>Pezizomycotina</taxon>
        <taxon>Dothideomycetes</taxon>
        <taxon>Pleosporomycetidae</taxon>
        <taxon>Venturiales</taxon>
        <taxon>Venturiaceae</taxon>
        <taxon>Venturia</taxon>
    </lineage>
</organism>
<gene>
    <name evidence="3" type="ORF">FKW77_007494</name>
</gene>
<evidence type="ECO:0000313" key="4">
    <source>
        <dbReference type="Proteomes" id="UP000316270"/>
    </source>
</evidence>